<comment type="caution">
    <text evidence="1">The sequence shown here is derived from an EMBL/GenBank/DDBJ whole genome shotgun (WGS) entry which is preliminary data.</text>
</comment>
<name>A0A401WTW8_ACEPA</name>
<gene>
    <name evidence="1" type="ORF">NBRC3188_1459</name>
</gene>
<evidence type="ECO:0000313" key="2">
    <source>
        <dbReference type="Proteomes" id="UP000287300"/>
    </source>
</evidence>
<dbReference type="AlphaFoldDB" id="A0A401WTW8"/>
<accession>A0A401WTW8</accession>
<proteinExistence type="predicted"/>
<sequence>MFAMYDVLDELISVVISFLRKNVFQKMQVIESTSIKYGK</sequence>
<evidence type="ECO:0000313" key="1">
    <source>
        <dbReference type="EMBL" id="GCD52762.1"/>
    </source>
</evidence>
<reference evidence="1 2" key="1">
    <citation type="submission" date="2016-06" db="EMBL/GenBank/DDBJ databases">
        <title>Acetobacter pasteurianus NBRC 3188 whole genome sequencing project.</title>
        <authorList>
            <person name="Matsutani M."/>
            <person name="Shiwa Y."/>
            <person name="Okamoto-Kainuma A."/>
            <person name="Ishikawa M."/>
            <person name="Koizumi Y."/>
            <person name="Yoshikawa H."/>
            <person name="Yakushi T."/>
            <person name="Matsushita K."/>
        </authorList>
    </citation>
    <scope>NUCLEOTIDE SEQUENCE [LARGE SCALE GENOMIC DNA]</scope>
    <source>
        <strain evidence="1 2">NBRC 3188</strain>
    </source>
</reference>
<dbReference type="EMBL" id="BDES01000029">
    <property type="protein sequence ID" value="GCD52762.1"/>
    <property type="molecule type" value="Genomic_DNA"/>
</dbReference>
<protein>
    <submittedName>
        <fullName evidence="1">Uncharacterized protein</fullName>
    </submittedName>
</protein>
<dbReference type="Proteomes" id="UP000287300">
    <property type="component" value="Unassembled WGS sequence"/>
</dbReference>
<organism evidence="1 2">
    <name type="scientific">Acetobacter pasteurianus NBRC 3188</name>
    <dbReference type="NCBI Taxonomy" id="1226663"/>
    <lineage>
        <taxon>Bacteria</taxon>
        <taxon>Pseudomonadati</taxon>
        <taxon>Pseudomonadota</taxon>
        <taxon>Alphaproteobacteria</taxon>
        <taxon>Acetobacterales</taxon>
        <taxon>Acetobacteraceae</taxon>
        <taxon>Acetobacter</taxon>
    </lineage>
</organism>